<dbReference type="AlphaFoldDB" id="A0A7I8V7M7"/>
<accession>A0A7I8V7M7</accession>
<dbReference type="Proteomes" id="UP000549394">
    <property type="component" value="Unassembled WGS sequence"/>
</dbReference>
<feature type="transmembrane region" description="Helical" evidence="1">
    <location>
        <begin position="36"/>
        <end position="58"/>
    </location>
</feature>
<evidence type="ECO:0000313" key="2">
    <source>
        <dbReference type="EMBL" id="CAD5111801.1"/>
    </source>
</evidence>
<sequence>MIHESYGVSCYSNLRHLSLGLKTNALKCIIDANCRVVAVTIGAVAFFVAIVGLTLLIMKRCSPGCRYLKTNNRNDTQILVIEGPDGSDDSDFDSP</sequence>
<keyword evidence="1" id="KW-0472">Membrane</keyword>
<organism evidence="2 3">
    <name type="scientific">Dimorphilus gyrociliatus</name>
    <dbReference type="NCBI Taxonomy" id="2664684"/>
    <lineage>
        <taxon>Eukaryota</taxon>
        <taxon>Metazoa</taxon>
        <taxon>Spiralia</taxon>
        <taxon>Lophotrochozoa</taxon>
        <taxon>Annelida</taxon>
        <taxon>Polychaeta</taxon>
        <taxon>Polychaeta incertae sedis</taxon>
        <taxon>Dinophilidae</taxon>
        <taxon>Dimorphilus</taxon>
    </lineage>
</organism>
<keyword evidence="1" id="KW-0812">Transmembrane</keyword>
<gene>
    <name evidence="2" type="ORF">DGYR_LOCUS1033</name>
</gene>
<reference evidence="2 3" key="1">
    <citation type="submission" date="2020-08" db="EMBL/GenBank/DDBJ databases">
        <authorList>
            <person name="Hejnol A."/>
        </authorList>
    </citation>
    <scope>NUCLEOTIDE SEQUENCE [LARGE SCALE GENOMIC DNA]</scope>
</reference>
<dbReference type="EMBL" id="CAJFCJ010000002">
    <property type="protein sequence ID" value="CAD5111801.1"/>
    <property type="molecule type" value="Genomic_DNA"/>
</dbReference>
<evidence type="ECO:0000256" key="1">
    <source>
        <dbReference type="SAM" id="Phobius"/>
    </source>
</evidence>
<name>A0A7I8V7M7_9ANNE</name>
<keyword evidence="1" id="KW-1133">Transmembrane helix</keyword>
<comment type="caution">
    <text evidence="2">The sequence shown here is derived from an EMBL/GenBank/DDBJ whole genome shotgun (WGS) entry which is preliminary data.</text>
</comment>
<evidence type="ECO:0000313" key="3">
    <source>
        <dbReference type="Proteomes" id="UP000549394"/>
    </source>
</evidence>
<keyword evidence="3" id="KW-1185">Reference proteome</keyword>
<protein>
    <submittedName>
        <fullName evidence="2">DgyrCDS1075</fullName>
    </submittedName>
</protein>
<proteinExistence type="predicted"/>